<dbReference type="InterPro" id="IPR020846">
    <property type="entry name" value="MFS_dom"/>
</dbReference>
<dbReference type="Gene3D" id="1.20.1720.10">
    <property type="entry name" value="Multidrug resistance protein D"/>
    <property type="match status" value="1"/>
</dbReference>
<feature type="transmembrane region" description="Helical" evidence="7">
    <location>
        <begin position="288"/>
        <end position="314"/>
    </location>
</feature>
<keyword evidence="4 7" id="KW-0812">Transmembrane</keyword>
<dbReference type="Proteomes" id="UP000198504">
    <property type="component" value="Unassembled WGS sequence"/>
</dbReference>
<dbReference type="Gene3D" id="1.20.1250.20">
    <property type="entry name" value="MFS general substrate transporter like domains"/>
    <property type="match status" value="1"/>
</dbReference>
<dbReference type="EMBL" id="FOFA01000003">
    <property type="protein sequence ID" value="SEQ43835.1"/>
    <property type="molecule type" value="Genomic_DNA"/>
</dbReference>
<comment type="subcellular location">
    <subcellularLocation>
        <location evidence="1">Cell membrane</location>
        <topology evidence="1">Multi-pass membrane protein</topology>
    </subcellularLocation>
</comment>
<feature type="transmembrane region" description="Helical" evidence="7">
    <location>
        <begin position="81"/>
        <end position="101"/>
    </location>
</feature>
<dbReference type="GO" id="GO:0022857">
    <property type="term" value="F:transmembrane transporter activity"/>
    <property type="evidence" value="ECO:0007669"/>
    <property type="project" value="InterPro"/>
</dbReference>
<feature type="transmembrane region" description="Helical" evidence="7">
    <location>
        <begin position="335"/>
        <end position="353"/>
    </location>
</feature>
<accession>A0A1H9G0Z6</accession>
<dbReference type="GO" id="GO:0005886">
    <property type="term" value="C:plasma membrane"/>
    <property type="evidence" value="ECO:0007669"/>
    <property type="project" value="UniProtKB-SubCell"/>
</dbReference>
<keyword evidence="2" id="KW-0813">Transport</keyword>
<dbReference type="STRING" id="1036181.SAMN05421756_103459"/>
<feature type="transmembrane region" description="Helical" evidence="7">
    <location>
        <begin position="54"/>
        <end position="74"/>
    </location>
</feature>
<dbReference type="RefSeq" id="WP_232506231.1">
    <property type="nucleotide sequence ID" value="NZ_FOFA01000003.1"/>
</dbReference>
<feature type="transmembrane region" description="Helical" evidence="7">
    <location>
        <begin position="168"/>
        <end position="189"/>
    </location>
</feature>
<evidence type="ECO:0000313" key="9">
    <source>
        <dbReference type="EMBL" id="SEQ43835.1"/>
    </source>
</evidence>
<evidence type="ECO:0000256" key="4">
    <source>
        <dbReference type="ARBA" id="ARBA00022692"/>
    </source>
</evidence>
<evidence type="ECO:0000256" key="1">
    <source>
        <dbReference type="ARBA" id="ARBA00004651"/>
    </source>
</evidence>
<evidence type="ECO:0000259" key="8">
    <source>
        <dbReference type="PROSITE" id="PS50850"/>
    </source>
</evidence>
<dbReference type="InterPro" id="IPR036259">
    <property type="entry name" value="MFS_trans_sf"/>
</dbReference>
<protein>
    <submittedName>
        <fullName evidence="9">Drug resistance transporter, EmrB/QacA subfamily</fullName>
    </submittedName>
</protein>
<name>A0A1H9G0Z6_9ACTN</name>
<evidence type="ECO:0000256" key="5">
    <source>
        <dbReference type="ARBA" id="ARBA00022989"/>
    </source>
</evidence>
<dbReference type="PANTHER" id="PTHR42718">
    <property type="entry name" value="MAJOR FACILITATOR SUPERFAMILY MULTIDRUG TRANSPORTER MFSC"/>
    <property type="match status" value="1"/>
</dbReference>
<evidence type="ECO:0000256" key="6">
    <source>
        <dbReference type="ARBA" id="ARBA00023136"/>
    </source>
</evidence>
<keyword evidence="6 7" id="KW-0472">Membrane</keyword>
<evidence type="ECO:0000256" key="7">
    <source>
        <dbReference type="SAM" id="Phobius"/>
    </source>
</evidence>
<feature type="transmembrane region" description="Helical" evidence="7">
    <location>
        <begin position="258"/>
        <end position="282"/>
    </location>
</feature>
<feature type="transmembrane region" description="Helical" evidence="7">
    <location>
        <begin position="201"/>
        <end position="220"/>
    </location>
</feature>
<feature type="transmembrane region" description="Helical" evidence="7">
    <location>
        <begin position="140"/>
        <end position="162"/>
    </location>
</feature>
<dbReference type="Pfam" id="PF07690">
    <property type="entry name" value="MFS_1"/>
    <property type="match status" value="1"/>
</dbReference>
<keyword evidence="3" id="KW-1003">Cell membrane</keyword>
<evidence type="ECO:0000313" key="10">
    <source>
        <dbReference type="Proteomes" id="UP000198504"/>
    </source>
</evidence>
<proteinExistence type="predicted"/>
<dbReference type="SUPFAM" id="SSF103473">
    <property type="entry name" value="MFS general substrate transporter"/>
    <property type="match status" value="1"/>
</dbReference>
<organism evidence="9 10">
    <name type="scientific">Microlunatus flavus</name>
    <dbReference type="NCBI Taxonomy" id="1036181"/>
    <lineage>
        <taxon>Bacteria</taxon>
        <taxon>Bacillati</taxon>
        <taxon>Actinomycetota</taxon>
        <taxon>Actinomycetes</taxon>
        <taxon>Propionibacteriales</taxon>
        <taxon>Propionibacteriaceae</taxon>
        <taxon>Microlunatus</taxon>
    </lineage>
</organism>
<keyword evidence="10" id="KW-1185">Reference proteome</keyword>
<dbReference type="AlphaFoldDB" id="A0A1H9G0Z6"/>
<feature type="domain" description="Major facilitator superfamily (MFS) profile" evidence="8">
    <location>
        <begin position="16"/>
        <end position="464"/>
    </location>
</feature>
<dbReference type="InterPro" id="IPR011701">
    <property type="entry name" value="MFS"/>
</dbReference>
<dbReference type="PANTHER" id="PTHR42718:SF46">
    <property type="entry name" value="BLR6921 PROTEIN"/>
    <property type="match status" value="1"/>
</dbReference>
<feature type="transmembrane region" description="Helical" evidence="7">
    <location>
        <begin position="438"/>
        <end position="460"/>
    </location>
</feature>
<keyword evidence="5 7" id="KW-1133">Transmembrane helix</keyword>
<evidence type="ECO:0000256" key="2">
    <source>
        <dbReference type="ARBA" id="ARBA00022448"/>
    </source>
</evidence>
<reference evidence="10" key="1">
    <citation type="submission" date="2016-10" db="EMBL/GenBank/DDBJ databases">
        <authorList>
            <person name="Varghese N."/>
            <person name="Submissions S."/>
        </authorList>
    </citation>
    <scope>NUCLEOTIDE SEQUENCE [LARGE SCALE GENOMIC DNA]</scope>
    <source>
        <strain evidence="10">CGMCC 4.6856</strain>
    </source>
</reference>
<gene>
    <name evidence="9" type="ORF">SAMN05421756_103459</name>
</gene>
<sequence>MSGAETVEAPALNRPLAILVAGAFFMENLDGTIIQTAVPAIGRDFGLAAVDVNAAITAYLLAVAVSVPLGGWLADRFGVRAVFVAAIALFTLASIACGFSTDLTTLCVLRVVQGVAGAFMVPVGRLAVLRATRPRDLITAIAYLTWPGLLAPVIAPAVGGLLTDTVGWRWVFFINGPIGVVLLVAGLRLVPRSDLRERRGFDVVGFALLGVGLVTLLLALERLGDPAADGTQAAVLAGSALLVLAGAVVWMRRVTHPLLSFGALAIPTFRASNLGGGVYRLVISALPFLYTLLFQVGFGWSASLAGLLVVAVFVGNIGIKPFTTAILRRFGFKPTIIGCSVAGALLAVAFAFATPQTPLPLLAVALLVAGAFRSIGFTAYNSIQFADVPADLTSTANTLAATTQQVAVGLGIALAALAVRSMTTLAAQVAPASSGLGYRWAFGVVAVALVLPVVETALLPRHAGAAVAAR</sequence>
<feature type="transmembrane region" description="Helical" evidence="7">
    <location>
        <begin position="107"/>
        <end position="128"/>
    </location>
</feature>
<feature type="transmembrane region" description="Helical" evidence="7">
    <location>
        <begin position="395"/>
        <end position="418"/>
    </location>
</feature>
<evidence type="ECO:0000256" key="3">
    <source>
        <dbReference type="ARBA" id="ARBA00022475"/>
    </source>
</evidence>
<feature type="transmembrane region" description="Helical" evidence="7">
    <location>
        <begin position="359"/>
        <end position="383"/>
    </location>
</feature>
<feature type="transmembrane region" description="Helical" evidence="7">
    <location>
        <begin position="232"/>
        <end position="251"/>
    </location>
</feature>
<dbReference type="PROSITE" id="PS50850">
    <property type="entry name" value="MFS"/>
    <property type="match status" value="1"/>
</dbReference>